<keyword evidence="3" id="KW-1133">Transmembrane helix</keyword>
<sequence>MTTSELRRRLEELRRGDLSVDDLLKYLRDYPYEDLDFAKIDHHRPLRTGFPEVVLGRGKSPQQIASIVQSLAGRGSPVLVTKADQESFNAVAGVMPAAIYHSLAGAIEVPGENPLTVREGVTVVTGGTADLPVAEEAALTARLMGSPPERINDVGVAGLHRLLASMDRLREARVIVVVAGMEAALASVVAGLVSAPVVAVPTSVGYGASYEGLSALLGMLNSCAPGVATVNIDNGFGAGYLAAQINKMGK</sequence>
<accession>A0AA35RXE0</accession>
<keyword evidence="3" id="KW-0812">Transmembrane</keyword>
<dbReference type="PANTHER" id="PTHR43064">
    <property type="entry name" value="PHOSPHORIBOSYLAMINOIMIDAZOLE CARBOXYLASE-RELATED"/>
    <property type="match status" value="1"/>
</dbReference>
<organism evidence="5 6">
    <name type="scientific">Geodia barretti</name>
    <name type="common">Barrett's horny sponge</name>
    <dbReference type="NCBI Taxonomy" id="519541"/>
    <lineage>
        <taxon>Eukaryota</taxon>
        <taxon>Metazoa</taxon>
        <taxon>Porifera</taxon>
        <taxon>Demospongiae</taxon>
        <taxon>Heteroscleromorpha</taxon>
        <taxon>Tetractinellida</taxon>
        <taxon>Astrophorina</taxon>
        <taxon>Geodiidae</taxon>
        <taxon>Geodia</taxon>
    </lineage>
</organism>
<feature type="domain" description="PurE" evidence="4">
    <location>
        <begin position="119"/>
        <end position="248"/>
    </location>
</feature>
<dbReference type="SUPFAM" id="SSF52255">
    <property type="entry name" value="N5-CAIR mutase (phosphoribosylaminoimidazole carboxylase, PurE)"/>
    <property type="match status" value="1"/>
</dbReference>
<evidence type="ECO:0000256" key="2">
    <source>
        <dbReference type="ARBA" id="ARBA00012329"/>
    </source>
</evidence>
<reference evidence="5" key="1">
    <citation type="submission" date="2023-03" db="EMBL/GenBank/DDBJ databases">
        <authorList>
            <person name="Steffen K."/>
            <person name="Cardenas P."/>
        </authorList>
    </citation>
    <scope>NUCLEOTIDE SEQUENCE</scope>
</reference>
<dbReference type="Gene3D" id="3.40.50.1970">
    <property type="match status" value="1"/>
</dbReference>
<dbReference type="GO" id="GO:0006189">
    <property type="term" value="P:'de novo' IMP biosynthetic process"/>
    <property type="evidence" value="ECO:0007669"/>
    <property type="project" value="InterPro"/>
</dbReference>
<dbReference type="NCBIfam" id="NF033503">
    <property type="entry name" value="LarB"/>
    <property type="match status" value="1"/>
</dbReference>
<dbReference type="EC" id="4.1.1.21" evidence="2"/>
<evidence type="ECO:0000259" key="4">
    <source>
        <dbReference type="SMART" id="SM01001"/>
    </source>
</evidence>
<keyword evidence="6" id="KW-1185">Reference proteome</keyword>
<dbReference type="AlphaFoldDB" id="A0AA35RXE0"/>
<comment type="pathway">
    <text evidence="1">Purine metabolism; IMP biosynthesis via de novo pathway; 5-amino-1-(5-phospho-D-ribosyl)imidazole-4-carboxylate from 5-amino-1-(5-phospho-D-ribosyl)imidazole (carboxylase route): step 1/1.</text>
</comment>
<dbReference type="PANTHER" id="PTHR43064:SF1">
    <property type="entry name" value="SLL1489 PROTEIN"/>
    <property type="match status" value="1"/>
</dbReference>
<name>A0AA35RXE0_GEOBA</name>
<gene>
    <name evidence="5" type="ORF">GBAR_LOCUS10880</name>
</gene>
<evidence type="ECO:0000256" key="3">
    <source>
        <dbReference type="SAM" id="Phobius"/>
    </source>
</evidence>
<dbReference type="InterPro" id="IPR000031">
    <property type="entry name" value="PurE_dom"/>
</dbReference>
<evidence type="ECO:0000256" key="1">
    <source>
        <dbReference type="ARBA" id="ARBA00004747"/>
    </source>
</evidence>
<protein>
    <recommendedName>
        <fullName evidence="2">phosphoribosylaminoimidazole carboxylase</fullName>
        <ecNumber evidence="2">4.1.1.21</ecNumber>
    </recommendedName>
</protein>
<dbReference type="Proteomes" id="UP001174909">
    <property type="component" value="Unassembled WGS sequence"/>
</dbReference>
<comment type="caution">
    <text evidence="5">The sequence shown here is derived from an EMBL/GenBank/DDBJ whole genome shotgun (WGS) entry which is preliminary data.</text>
</comment>
<dbReference type="GO" id="GO:0004638">
    <property type="term" value="F:phosphoribosylaminoimidazole carboxylase activity"/>
    <property type="evidence" value="ECO:0007669"/>
    <property type="project" value="UniProtKB-EC"/>
</dbReference>
<keyword evidence="3" id="KW-0472">Membrane</keyword>
<dbReference type="GO" id="GO:0016787">
    <property type="term" value="F:hydrolase activity"/>
    <property type="evidence" value="ECO:0007669"/>
    <property type="project" value="InterPro"/>
</dbReference>
<feature type="transmembrane region" description="Helical" evidence="3">
    <location>
        <begin position="174"/>
        <end position="199"/>
    </location>
</feature>
<dbReference type="InterPro" id="IPR039476">
    <property type="entry name" value="P2CMN_synthase_LarB"/>
</dbReference>
<evidence type="ECO:0000313" key="6">
    <source>
        <dbReference type="Proteomes" id="UP001174909"/>
    </source>
</evidence>
<evidence type="ECO:0000313" key="5">
    <source>
        <dbReference type="EMBL" id="CAI8018006.1"/>
    </source>
</evidence>
<dbReference type="EMBL" id="CASHTH010001679">
    <property type="protein sequence ID" value="CAI8018006.1"/>
    <property type="molecule type" value="Genomic_DNA"/>
</dbReference>
<dbReference type="Pfam" id="PF00731">
    <property type="entry name" value="AIRC"/>
    <property type="match status" value="1"/>
</dbReference>
<dbReference type="SMART" id="SM01001">
    <property type="entry name" value="AIRC"/>
    <property type="match status" value="1"/>
</dbReference>
<proteinExistence type="predicted"/>